<reference evidence="2" key="1">
    <citation type="submission" date="2016-11" db="UniProtKB">
        <authorList>
            <consortium name="WormBaseParasite"/>
        </authorList>
    </citation>
    <scope>IDENTIFICATION</scope>
</reference>
<sequence>MPPGNVSIANIVSNDQIQIRECNIDRNKYYLYSFQRNHRDIAKKRQVLLPVDIRQLFKELARMTVRAALQEILAFSAMELLPTIPDRKNRPEGHIGRV</sequence>
<name>A0A1I7ZPB9_9BILA</name>
<proteinExistence type="predicted"/>
<accession>A0A1I7ZPB9</accession>
<protein>
    <submittedName>
        <fullName evidence="2">Transposase</fullName>
    </submittedName>
</protein>
<dbReference type="AlphaFoldDB" id="A0A1I7ZPB9"/>
<dbReference type="Proteomes" id="UP000095287">
    <property type="component" value="Unplaced"/>
</dbReference>
<evidence type="ECO:0000313" key="2">
    <source>
        <dbReference type="WBParaSite" id="L893_g28290.t1"/>
    </source>
</evidence>
<evidence type="ECO:0000313" key="1">
    <source>
        <dbReference type="Proteomes" id="UP000095287"/>
    </source>
</evidence>
<dbReference type="WBParaSite" id="L893_g28290.t1">
    <property type="protein sequence ID" value="L893_g28290.t1"/>
    <property type="gene ID" value="L893_g28290"/>
</dbReference>
<keyword evidence="1" id="KW-1185">Reference proteome</keyword>
<organism evidence="1 2">
    <name type="scientific">Steinernema glaseri</name>
    <dbReference type="NCBI Taxonomy" id="37863"/>
    <lineage>
        <taxon>Eukaryota</taxon>
        <taxon>Metazoa</taxon>
        <taxon>Ecdysozoa</taxon>
        <taxon>Nematoda</taxon>
        <taxon>Chromadorea</taxon>
        <taxon>Rhabditida</taxon>
        <taxon>Tylenchina</taxon>
        <taxon>Panagrolaimomorpha</taxon>
        <taxon>Strongyloidoidea</taxon>
        <taxon>Steinernematidae</taxon>
        <taxon>Steinernema</taxon>
    </lineage>
</organism>